<evidence type="ECO:0000256" key="1">
    <source>
        <dbReference type="SAM" id="MobiDB-lite"/>
    </source>
</evidence>
<sequence>MQGADLMALEPEPAPLARRPAKPKVMTKRQNKKHNAEIHGCRSFEHEGGKKMDRETSSGTLMGVALDWDTSTVSVTRRILDSRTGLITAMSRILDWNTDVTLTTSTLTTAATNTSDSTHIDTEYPDDDYDYDSYDHTPFERQPSPTTTTHSAGDHRDKESTRNILSDLLERSIAVQHKVNGSTLFTILSSVPCPAKRVWYAAEINLKASLRAFAYALARPEARFGIGQVIKDLYSEL</sequence>
<organism evidence="2 3">
    <name type="scientific">Zymoseptoria brevis</name>
    <dbReference type="NCBI Taxonomy" id="1047168"/>
    <lineage>
        <taxon>Eukaryota</taxon>
        <taxon>Fungi</taxon>
        <taxon>Dikarya</taxon>
        <taxon>Ascomycota</taxon>
        <taxon>Pezizomycotina</taxon>
        <taxon>Dothideomycetes</taxon>
        <taxon>Dothideomycetidae</taxon>
        <taxon>Mycosphaerellales</taxon>
        <taxon>Mycosphaerellaceae</taxon>
        <taxon>Zymoseptoria</taxon>
    </lineage>
</organism>
<protein>
    <submittedName>
        <fullName evidence="2">Uncharacterized protein</fullName>
    </submittedName>
</protein>
<dbReference type="Proteomes" id="UP000033647">
    <property type="component" value="Unassembled WGS sequence"/>
</dbReference>
<feature type="region of interest" description="Disordered" evidence="1">
    <location>
        <begin position="1"/>
        <end position="35"/>
    </location>
</feature>
<feature type="compositionally biased region" description="Basic residues" evidence="1">
    <location>
        <begin position="19"/>
        <end position="33"/>
    </location>
</feature>
<reference evidence="2 3" key="1">
    <citation type="submission" date="2015-03" db="EMBL/GenBank/DDBJ databases">
        <title>RNA-seq based gene annotation and comparative genomics of four Zymoseptoria species reveal species-specific pathogenicity related genes and transposable element activity.</title>
        <authorList>
            <person name="Grandaubert J."/>
            <person name="Bhattacharyya A."/>
            <person name="Stukenbrock E.H."/>
        </authorList>
    </citation>
    <scope>NUCLEOTIDE SEQUENCE [LARGE SCALE GENOMIC DNA]</scope>
    <source>
        <strain evidence="2 3">Zb18110</strain>
    </source>
</reference>
<evidence type="ECO:0000313" key="2">
    <source>
        <dbReference type="EMBL" id="KJX93491.1"/>
    </source>
</evidence>
<accession>A0A0F4G810</accession>
<name>A0A0F4G810_9PEZI</name>
<proteinExistence type="predicted"/>
<dbReference type="AlphaFoldDB" id="A0A0F4G810"/>
<gene>
    <name evidence="2" type="ORF">TI39_contig4306g00001</name>
</gene>
<evidence type="ECO:0000313" key="3">
    <source>
        <dbReference type="Proteomes" id="UP000033647"/>
    </source>
</evidence>
<dbReference type="EMBL" id="LAFY01004265">
    <property type="protein sequence ID" value="KJX93491.1"/>
    <property type="molecule type" value="Genomic_DNA"/>
</dbReference>
<feature type="compositionally biased region" description="Acidic residues" evidence="1">
    <location>
        <begin position="123"/>
        <end position="132"/>
    </location>
</feature>
<keyword evidence="3" id="KW-1185">Reference proteome</keyword>
<comment type="caution">
    <text evidence="2">The sequence shown here is derived from an EMBL/GenBank/DDBJ whole genome shotgun (WGS) entry which is preliminary data.</text>
</comment>
<feature type="compositionally biased region" description="Low complexity" evidence="1">
    <location>
        <begin position="8"/>
        <end position="18"/>
    </location>
</feature>
<feature type="region of interest" description="Disordered" evidence="1">
    <location>
        <begin position="113"/>
        <end position="159"/>
    </location>
</feature>